<accession>A0ABZ2M3G0</accession>
<evidence type="ECO:0008006" key="10">
    <source>
        <dbReference type="Google" id="ProtNLM"/>
    </source>
</evidence>
<dbReference type="PANTHER" id="PTHR43536">
    <property type="entry name" value="MANNOSYLGLYCOPROTEIN ENDO-BETA-MANNOSIDASE"/>
    <property type="match status" value="1"/>
</dbReference>
<feature type="domain" description="Beta-mannosidase-like galactose-binding" evidence="7">
    <location>
        <begin position="100"/>
        <end position="225"/>
    </location>
</feature>
<dbReference type="InterPro" id="IPR054593">
    <property type="entry name" value="Beta-mannosidase-like_N2"/>
</dbReference>
<feature type="domain" description="Mannosidase Ig/CBM-like" evidence="5">
    <location>
        <begin position="759"/>
        <end position="830"/>
    </location>
</feature>
<dbReference type="SUPFAM" id="SSF51445">
    <property type="entry name" value="(Trans)glycosidases"/>
    <property type="match status" value="1"/>
</dbReference>
<dbReference type="InterPro" id="IPR006102">
    <property type="entry name" value="Ig-like_GH2"/>
</dbReference>
<dbReference type="InterPro" id="IPR043534">
    <property type="entry name" value="EBDG/EBM"/>
</dbReference>
<dbReference type="InterPro" id="IPR008979">
    <property type="entry name" value="Galactose-bd-like_sf"/>
</dbReference>
<comment type="similarity">
    <text evidence="1">Belongs to the glycosyl hydrolase 2 family.</text>
</comment>
<evidence type="ECO:0000313" key="9">
    <source>
        <dbReference type="Proteomes" id="UP001370348"/>
    </source>
</evidence>
<evidence type="ECO:0000256" key="3">
    <source>
        <dbReference type="ARBA" id="ARBA00023295"/>
    </source>
</evidence>
<dbReference type="InterPro" id="IPR013783">
    <property type="entry name" value="Ig-like_fold"/>
</dbReference>
<dbReference type="InterPro" id="IPR017853">
    <property type="entry name" value="GH"/>
</dbReference>
<organism evidence="8 9">
    <name type="scientific">Pendulispora albinea</name>
    <dbReference type="NCBI Taxonomy" id="2741071"/>
    <lineage>
        <taxon>Bacteria</taxon>
        <taxon>Pseudomonadati</taxon>
        <taxon>Myxococcota</taxon>
        <taxon>Myxococcia</taxon>
        <taxon>Myxococcales</taxon>
        <taxon>Sorangiineae</taxon>
        <taxon>Pendulisporaceae</taxon>
        <taxon>Pendulispora</taxon>
    </lineage>
</organism>
<dbReference type="SUPFAM" id="SSF49303">
    <property type="entry name" value="beta-Galactosidase/glucuronidase domain"/>
    <property type="match status" value="3"/>
</dbReference>
<dbReference type="Pfam" id="PF00703">
    <property type="entry name" value="Glyco_hydro_2"/>
    <property type="match status" value="1"/>
</dbReference>
<dbReference type="Gene3D" id="2.60.120.260">
    <property type="entry name" value="Galactose-binding domain-like"/>
    <property type="match status" value="1"/>
</dbReference>
<dbReference type="Pfam" id="PF17786">
    <property type="entry name" value="Mannosidase_ig"/>
    <property type="match status" value="1"/>
</dbReference>
<sequence>MDRSRIGRLAPYAVTLGAFVACSTQTPSSSGGLSSEESFLLQDLEDDHDALAHEDGRDDDAVRGFLPVTLGLRGWHVQSSAVASQPAEQISRPGFSTAGWLPVRPDDAGAPGTEINALVQNGECPEVFFSDNMRKCFGYMPVRGPVTVARFAVPWWFRTDFTVHVERGQRAKLIVPGVVGEGDVWVNGELVASREIVTGAFAGHTFDISRLVRPGKNTLAIKMYPNDPNSMFTLDNVDWTQIPPDNQTGIQFPIQLQVTSKLSGTNAHVVQHNAPDLSSSALTVKVDVTNDSHREQEAVVGAAVIAPSGGGAPILVRQKVTVPARSTKTVSFTPDHYPGLNIARPRAWWPYLLGDQPLYTLRTAVFHDGEPVSRTRDTFGIRTVNSRLIGASPQAPQGARIFGINGKEFVFRGAGYAPDLLLRYSKADIARQITLIKNLGLSGIRLEGHDMPRDFYDQFDRAGIPIIGGFTCCNRWELPADGAGVTERDYRVIHDSSYSIGQLERNHPSVINYGWSDNEPIPRQEAESLRGFAEADFDVPIVASAEYKSTPTLGPSGEKEGPYDWVPPSYWYDTTHFSPGDPSRTNAGGSWGFGSEQSAGHTVPTLDSIRRFLSQNEQDKLWRQPDYNQYHANFEPGYWGYQFGTLFVFDKALAARYGQWSDLESYVKEAHVANYENVRAEFESFIEHSTDPNNPSTGVIYWQLNKGWPTLLWSLYNYDGDQPGSYFGAKEANRPLHALYAYDKNTVTVANLGARIERDLSVQARVYDRDGNVLDDQTARGIALDSQQVKNKVLTLKVPAATTPPAPARVFFVQLLLRQGGKVVDRNVYWRSTQEDVVDWEKSLGKPQATLSQYGNLQDLKGLPKSALSVVADTRRGHGPNGANTVTSVTVTNTSSKPVVGFFLRADVRRGTPGGAELPGDNQVQNALWDDNDITLWPGESQVLHAVYDAGDLKGAAPVVSVTGWNTDRIVVRAP</sequence>
<evidence type="ECO:0000259" key="6">
    <source>
        <dbReference type="Pfam" id="PF18368"/>
    </source>
</evidence>
<evidence type="ECO:0000259" key="5">
    <source>
        <dbReference type="Pfam" id="PF17786"/>
    </source>
</evidence>
<dbReference type="Gene3D" id="2.60.40.10">
    <property type="entry name" value="Immunoglobulins"/>
    <property type="match status" value="3"/>
</dbReference>
<feature type="domain" description="Exo-beta-D-glucosaminidase Ig-fold" evidence="6">
    <location>
        <begin position="851"/>
        <end position="967"/>
    </location>
</feature>
<keyword evidence="9" id="KW-1185">Reference proteome</keyword>
<evidence type="ECO:0000259" key="4">
    <source>
        <dbReference type="Pfam" id="PF00703"/>
    </source>
</evidence>
<dbReference type="Pfam" id="PF18368">
    <property type="entry name" value="Ig_GlcNase"/>
    <property type="match status" value="1"/>
</dbReference>
<proteinExistence type="inferred from homology"/>
<dbReference type="Pfam" id="PF22666">
    <property type="entry name" value="Glyco_hydro_2_N2"/>
    <property type="match status" value="1"/>
</dbReference>
<dbReference type="Gene3D" id="3.20.20.80">
    <property type="entry name" value="Glycosidases"/>
    <property type="match status" value="1"/>
</dbReference>
<dbReference type="Proteomes" id="UP001370348">
    <property type="component" value="Chromosome"/>
</dbReference>
<dbReference type="SUPFAM" id="SSF49785">
    <property type="entry name" value="Galactose-binding domain-like"/>
    <property type="match status" value="1"/>
</dbReference>
<dbReference type="PANTHER" id="PTHR43536:SF1">
    <property type="entry name" value="MANNOSYLGLYCOPROTEIN ENDO-BETA-MANNOSIDASE"/>
    <property type="match status" value="1"/>
</dbReference>
<protein>
    <recommendedName>
        <fullName evidence="10">Exo-1,4-beta-D-glucosaminidase</fullName>
    </recommendedName>
</protein>
<evidence type="ECO:0000259" key="7">
    <source>
        <dbReference type="Pfam" id="PF22666"/>
    </source>
</evidence>
<feature type="domain" description="Glycoside hydrolase family 2 immunoglobulin-like beta-sandwich" evidence="4">
    <location>
        <begin position="268"/>
        <end position="382"/>
    </location>
</feature>
<gene>
    <name evidence="8" type="ORF">LZC94_01435</name>
</gene>
<reference evidence="8 9" key="1">
    <citation type="submission" date="2021-12" db="EMBL/GenBank/DDBJ databases">
        <title>Discovery of the Pendulisporaceae a myxobacterial family with distinct sporulation behavior and unique specialized metabolism.</title>
        <authorList>
            <person name="Garcia R."/>
            <person name="Popoff A."/>
            <person name="Bader C.D."/>
            <person name="Loehr J."/>
            <person name="Walesch S."/>
            <person name="Walt C."/>
            <person name="Boldt J."/>
            <person name="Bunk B."/>
            <person name="Haeckl F.J.F.P.J."/>
            <person name="Gunesch A.P."/>
            <person name="Birkelbach J."/>
            <person name="Nuebel U."/>
            <person name="Pietschmann T."/>
            <person name="Bach T."/>
            <person name="Mueller R."/>
        </authorList>
    </citation>
    <scope>NUCLEOTIDE SEQUENCE [LARGE SCALE GENOMIC DNA]</scope>
    <source>
        <strain evidence="8 9">MSr11954</strain>
    </source>
</reference>
<name>A0ABZ2M3G0_9BACT</name>
<evidence type="ECO:0000256" key="2">
    <source>
        <dbReference type="ARBA" id="ARBA00022801"/>
    </source>
</evidence>
<dbReference type="InterPro" id="IPR041447">
    <property type="entry name" value="Mannosidase_ig"/>
</dbReference>
<dbReference type="PROSITE" id="PS51257">
    <property type="entry name" value="PROKAR_LIPOPROTEIN"/>
    <property type="match status" value="1"/>
</dbReference>
<evidence type="ECO:0000313" key="8">
    <source>
        <dbReference type="EMBL" id="WXB15942.1"/>
    </source>
</evidence>
<keyword evidence="2" id="KW-0378">Hydrolase</keyword>
<dbReference type="RefSeq" id="WP_394825573.1">
    <property type="nucleotide sequence ID" value="NZ_CP089984.1"/>
</dbReference>
<dbReference type="InterPro" id="IPR041351">
    <property type="entry name" value="Ig_GlcNase"/>
</dbReference>
<evidence type="ECO:0000256" key="1">
    <source>
        <dbReference type="ARBA" id="ARBA00007401"/>
    </source>
</evidence>
<keyword evidence="3" id="KW-0326">Glycosidase</keyword>
<dbReference type="InterPro" id="IPR036156">
    <property type="entry name" value="Beta-gal/glucu_dom_sf"/>
</dbReference>
<dbReference type="EMBL" id="CP089984">
    <property type="protein sequence ID" value="WXB15942.1"/>
    <property type="molecule type" value="Genomic_DNA"/>
</dbReference>